<dbReference type="RefSeq" id="WP_123232114.1">
    <property type="nucleotide sequence ID" value="NZ_RJSG01000001.1"/>
</dbReference>
<evidence type="ECO:0000313" key="2">
    <source>
        <dbReference type="Proteomes" id="UP000277094"/>
    </source>
</evidence>
<name>A0A3N0DZ86_9ACTN</name>
<dbReference type="OrthoDB" id="4703397at2"/>
<gene>
    <name evidence="1" type="ORF">EFL95_00515</name>
</gene>
<sequence>MKLFRRRTVASLRLDPGTAVRPTDTLTVTVEVDEAVPGVTAARIELGYVNGFRYHWAGKQAALASQGQDSLLTAGQLGTNYGGDKDSDAWVSVIDAPLTVAAGVLGSGPQQVQLRLPSWAPGTAGEVVRWEARLHVERSGKDTVVAESFTVLSVAPDPAPTSAELPLIQGERALANSILFEIETERGTYRPGEEVRGTVAVTPRDPVDRSALLAVWFQQLTDSHPVEKNPTLGPSESFVRPMTSIAKDVRLVQGQRSEFPFALTLPADAMPTLEAVHSSVRWFVQIKVEFSGMTGAIERAERGIVVHTG</sequence>
<proteinExistence type="predicted"/>
<dbReference type="SUPFAM" id="SSF81296">
    <property type="entry name" value="E set domains"/>
    <property type="match status" value="1"/>
</dbReference>
<dbReference type="EMBL" id="RJSG01000001">
    <property type="protein sequence ID" value="RNL80907.1"/>
    <property type="molecule type" value="Genomic_DNA"/>
</dbReference>
<organism evidence="1 2">
    <name type="scientific">Nocardioides marmorisolisilvae</name>
    <dbReference type="NCBI Taxonomy" id="1542737"/>
    <lineage>
        <taxon>Bacteria</taxon>
        <taxon>Bacillati</taxon>
        <taxon>Actinomycetota</taxon>
        <taxon>Actinomycetes</taxon>
        <taxon>Propionibacteriales</taxon>
        <taxon>Nocardioidaceae</taxon>
        <taxon>Nocardioides</taxon>
    </lineage>
</organism>
<comment type="caution">
    <text evidence="1">The sequence shown here is derived from an EMBL/GenBank/DDBJ whole genome shotgun (WGS) entry which is preliminary data.</text>
</comment>
<dbReference type="Gene3D" id="2.60.40.640">
    <property type="match status" value="1"/>
</dbReference>
<dbReference type="Proteomes" id="UP000277094">
    <property type="component" value="Unassembled WGS sequence"/>
</dbReference>
<dbReference type="AlphaFoldDB" id="A0A3N0DZ86"/>
<dbReference type="InterPro" id="IPR014756">
    <property type="entry name" value="Ig_E-set"/>
</dbReference>
<protein>
    <submittedName>
        <fullName evidence="1">Uncharacterized protein</fullName>
    </submittedName>
</protein>
<reference evidence="1 2" key="1">
    <citation type="submission" date="2018-11" db="EMBL/GenBank/DDBJ databases">
        <authorList>
            <person name="Li F."/>
        </authorList>
    </citation>
    <scope>NUCLEOTIDE SEQUENCE [LARGE SCALE GENOMIC DNA]</scope>
    <source>
        <strain evidence="1 2">KIS18-7</strain>
    </source>
</reference>
<evidence type="ECO:0000313" key="1">
    <source>
        <dbReference type="EMBL" id="RNL80907.1"/>
    </source>
</evidence>
<accession>A0A3N0DZ86</accession>
<dbReference type="InterPro" id="IPR014752">
    <property type="entry name" value="Arrestin-like_C"/>
</dbReference>
<keyword evidence="2" id="KW-1185">Reference proteome</keyword>